<dbReference type="EMBL" id="JARXVC010000004">
    <property type="protein sequence ID" value="MDH6280798.1"/>
    <property type="molecule type" value="Genomic_DNA"/>
</dbReference>
<keyword evidence="6 11" id="KW-0411">Iron-sulfur</keyword>
<gene>
    <name evidence="11" type="primary">whiB</name>
    <name evidence="13" type="ORF">M2280_002011</name>
</gene>
<evidence type="ECO:0000256" key="7">
    <source>
        <dbReference type="ARBA" id="ARBA00023015"/>
    </source>
</evidence>
<feature type="domain" description="4Fe-4S Wbl-type" evidence="12">
    <location>
        <begin position="43"/>
        <end position="101"/>
    </location>
</feature>
<evidence type="ECO:0000256" key="10">
    <source>
        <dbReference type="ARBA" id="ARBA00023163"/>
    </source>
</evidence>
<proteinExistence type="inferred from homology"/>
<feature type="binding site" evidence="11">
    <location>
        <position position="44"/>
    </location>
    <ligand>
        <name>[4Fe-4S] cluster</name>
        <dbReference type="ChEBI" id="CHEBI:49883"/>
    </ligand>
</feature>
<protein>
    <recommendedName>
        <fullName evidence="11">Transcriptional regulator WhiB</fullName>
    </recommendedName>
</protein>
<dbReference type="HAMAP" id="MF_01479">
    <property type="entry name" value="WhiB"/>
    <property type="match status" value="1"/>
</dbReference>
<feature type="binding site" evidence="11">
    <location>
        <position position="68"/>
    </location>
    <ligand>
        <name>[4Fe-4S] cluster</name>
        <dbReference type="ChEBI" id="CHEBI:49883"/>
    </ligand>
</feature>
<evidence type="ECO:0000256" key="1">
    <source>
        <dbReference type="ARBA" id="ARBA00004496"/>
    </source>
</evidence>
<evidence type="ECO:0000256" key="6">
    <source>
        <dbReference type="ARBA" id="ARBA00023014"/>
    </source>
</evidence>
<name>A0ABT6M916_9NOCA</name>
<dbReference type="PROSITE" id="PS51674">
    <property type="entry name" value="4FE4S_WBL"/>
    <property type="match status" value="1"/>
</dbReference>
<evidence type="ECO:0000259" key="12">
    <source>
        <dbReference type="PROSITE" id="PS51674"/>
    </source>
</evidence>
<dbReference type="PANTHER" id="PTHR38839">
    <property type="entry name" value="TRANSCRIPTIONAL REGULATOR WHID-RELATED"/>
    <property type="match status" value="1"/>
</dbReference>
<keyword evidence="9 11" id="KW-1015">Disulfide bond</keyword>
<comment type="PTM">
    <text evidence="11">Upon Fe-S cluster removal intramolecular disulfide bonds are formed.</text>
</comment>
<feature type="binding site" evidence="11">
    <location>
        <position position="77"/>
    </location>
    <ligand>
        <name>[4Fe-4S] cluster</name>
        <dbReference type="ChEBI" id="CHEBI:49883"/>
    </ligand>
</feature>
<comment type="subcellular location">
    <subcellularLocation>
        <location evidence="1 11">Cytoplasm</location>
    </subcellularLocation>
</comment>
<dbReference type="Proteomes" id="UP001160334">
    <property type="component" value="Unassembled WGS sequence"/>
</dbReference>
<keyword evidence="14" id="KW-1185">Reference proteome</keyword>
<dbReference type="InterPro" id="IPR034768">
    <property type="entry name" value="4FE4S_WBL"/>
</dbReference>
<comment type="function">
    <text evidence="11">Acts as a transcriptional regulator. Probably redox-responsive. The apo- but not holo-form probably binds DNA.</text>
</comment>
<organism evidence="13 14">
    <name type="scientific">Prescottella agglutinans</name>
    <dbReference type="NCBI Taxonomy" id="1644129"/>
    <lineage>
        <taxon>Bacteria</taxon>
        <taxon>Bacillati</taxon>
        <taxon>Actinomycetota</taxon>
        <taxon>Actinomycetes</taxon>
        <taxon>Mycobacteriales</taxon>
        <taxon>Nocardiaceae</taxon>
        <taxon>Prescottella</taxon>
    </lineage>
</organism>
<evidence type="ECO:0000256" key="4">
    <source>
        <dbReference type="ARBA" id="ARBA00022723"/>
    </source>
</evidence>
<keyword evidence="4 11" id="KW-0479">Metal-binding</keyword>
<accession>A0ABT6M916</accession>
<evidence type="ECO:0000313" key="14">
    <source>
        <dbReference type="Proteomes" id="UP001160334"/>
    </source>
</evidence>
<comment type="similarity">
    <text evidence="2 11">Belongs to the WhiB family.</text>
</comment>
<evidence type="ECO:0000256" key="8">
    <source>
        <dbReference type="ARBA" id="ARBA00023125"/>
    </source>
</evidence>
<reference evidence="13 14" key="1">
    <citation type="submission" date="2023-04" db="EMBL/GenBank/DDBJ databases">
        <title>Forest soil microbial communities from Buena Vista Peninsula, Colon Province, Panama.</title>
        <authorList>
            <person name="Bouskill N."/>
        </authorList>
    </citation>
    <scope>NUCLEOTIDE SEQUENCE [LARGE SCALE GENOMIC DNA]</scope>
    <source>
        <strain evidence="13 14">CFH S0262</strain>
    </source>
</reference>
<evidence type="ECO:0000256" key="11">
    <source>
        <dbReference type="HAMAP-Rule" id="MF_01479"/>
    </source>
</evidence>
<keyword evidence="5 11" id="KW-0408">Iron</keyword>
<evidence type="ECO:0000313" key="13">
    <source>
        <dbReference type="EMBL" id="MDH6280798.1"/>
    </source>
</evidence>
<keyword evidence="3 11" id="KW-0004">4Fe-4S</keyword>
<evidence type="ECO:0000256" key="2">
    <source>
        <dbReference type="ARBA" id="ARBA00006597"/>
    </source>
</evidence>
<feature type="binding site" evidence="11">
    <location>
        <position position="71"/>
    </location>
    <ligand>
        <name>[4Fe-4S] cluster</name>
        <dbReference type="ChEBI" id="CHEBI:49883"/>
    </ligand>
</feature>
<dbReference type="Pfam" id="PF02467">
    <property type="entry name" value="Whib"/>
    <property type="match status" value="1"/>
</dbReference>
<comment type="cofactor">
    <cofactor evidence="11">
        <name>[4Fe-4S] cluster</name>
        <dbReference type="ChEBI" id="CHEBI:49883"/>
    </cofactor>
    <text evidence="11">Binds 1 [4Fe-4S] cluster per subunit. Following nitrosylation of the [4Fe-4S] cluster binds 1 [4Fe-8(NO)] cluster per subunit.</text>
</comment>
<keyword evidence="11" id="KW-0963">Cytoplasm</keyword>
<keyword evidence="7 11" id="KW-0805">Transcription regulation</keyword>
<evidence type="ECO:0000256" key="5">
    <source>
        <dbReference type="ARBA" id="ARBA00023004"/>
    </source>
</evidence>
<comment type="PTM">
    <text evidence="11">The Fe-S cluster can be nitrosylated by nitric oxide (NO).</text>
</comment>
<sequence>MSIVAGHRGVESGVAATARRTRHGNCAFPTGRAHVDAASRGLPCRIGGDPDLWFSEAPAHLERAKLLCGGCPIRSRCLSDALDRGEPWGVWGGEIVLRGVVIARKRGRGRPRTSAAGCSPMPVRYGLHVD</sequence>
<dbReference type="InterPro" id="IPR003482">
    <property type="entry name" value="Whib"/>
</dbReference>
<evidence type="ECO:0000256" key="3">
    <source>
        <dbReference type="ARBA" id="ARBA00022485"/>
    </source>
</evidence>
<dbReference type="PANTHER" id="PTHR38839:SF2">
    <property type="entry name" value="TRANSCRIPTIONAL REGULATOR WHIB7-RELATED"/>
    <property type="match status" value="1"/>
</dbReference>
<evidence type="ECO:0000256" key="9">
    <source>
        <dbReference type="ARBA" id="ARBA00023157"/>
    </source>
</evidence>
<keyword evidence="8 11" id="KW-0238">DNA-binding</keyword>
<comment type="caution">
    <text evidence="13">The sequence shown here is derived from an EMBL/GenBank/DDBJ whole genome shotgun (WGS) entry which is preliminary data.</text>
</comment>
<keyword evidence="10 11" id="KW-0804">Transcription</keyword>